<dbReference type="Proteomes" id="UP000192674">
    <property type="component" value="Unassembled WGS sequence"/>
</dbReference>
<proteinExistence type="predicted"/>
<sequence length="212" mass="22251">MTVTALLSLLVAAGAVGTSAYLRMKSDEAAIAATPTSTPSPAPSSEWCRHEPCSVVDTATLGSTKIELIVDSGGQGARLKVGDDRVFESRLPGRGATLGPDSLDCVASTLSACLVKGDLDTGMVGEVVVGRSGKWNLMTPTYFSSADYLKLTHILGDLAPEVVTVQRGFFAQVFTLEGVDLGCTANTRQDRLPGWPTEVKPSPAQLQRPCPN</sequence>
<dbReference type="AlphaFoldDB" id="A0A1W2CLI5"/>
<reference evidence="2 3" key="1">
    <citation type="submission" date="2017-04" db="EMBL/GenBank/DDBJ databases">
        <authorList>
            <person name="Afonso C.L."/>
            <person name="Miller P.J."/>
            <person name="Scott M.A."/>
            <person name="Spackman E."/>
            <person name="Goraichik I."/>
            <person name="Dimitrov K.M."/>
            <person name="Suarez D.L."/>
            <person name="Swayne D.E."/>
        </authorList>
    </citation>
    <scope>NUCLEOTIDE SEQUENCE [LARGE SCALE GENOMIC DNA]</scope>
    <source>
        <strain evidence="2 3">DSM 43828</strain>
    </source>
</reference>
<organism evidence="2 3">
    <name type="scientific">Kibdelosporangium aridum</name>
    <dbReference type="NCBI Taxonomy" id="2030"/>
    <lineage>
        <taxon>Bacteria</taxon>
        <taxon>Bacillati</taxon>
        <taxon>Actinomycetota</taxon>
        <taxon>Actinomycetes</taxon>
        <taxon>Pseudonocardiales</taxon>
        <taxon>Pseudonocardiaceae</taxon>
        <taxon>Kibdelosporangium</taxon>
    </lineage>
</organism>
<feature type="region of interest" description="Disordered" evidence="1">
    <location>
        <begin position="190"/>
        <end position="212"/>
    </location>
</feature>
<accession>A0A1W2CLI5</accession>
<gene>
    <name evidence="2" type="ORF">SAMN05661093_02316</name>
</gene>
<keyword evidence="3" id="KW-1185">Reference proteome</keyword>
<protein>
    <submittedName>
        <fullName evidence="2">Uncharacterized protein</fullName>
    </submittedName>
</protein>
<evidence type="ECO:0000256" key="1">
    <source>
        <dbReference type="SAM" id="MobiDB-lite"/>
    </source>
</evidence>
<dbReference type="EMBL" id="FWXV01000002">
    <property type="protein sequence ID" value="SMC86083.1"/>
    <property type="molecule type" value="Genomic_DNA"/>
</dbReference>
<evidence type="ECO:0000313" key="3">
    <source>
        <dbReference type="Proteomes" id="UP000192674"/>
    </source>
</evidence>
<evidence type="ECO:0000313" key="2">
    <source>
        <dbReference type="EMBL" id="SMC86083.1"/>
    </source>
</evidence>
<name>A0A1W2CLI5_KIBAR</name>